<dbReference type="Gene3D" id="1.10.150.130">
    <property type="match status" value="1"/>
</dbReference>
<name>A0A0E4BXA8_9BRAD</name>
<dbReference type="SUPFAM" id="SSF56349">
    <property type="entry name" value="DNA breaking-rejoining enzymes"/>
    <property type="match status" value="1"/>
</dbReference>
<dbReference type="InterPro" id="IPR011010">
    <property type="entry name" value="DNA_brk_join_enz"/>
</dbReference>
<dbReference type="PANTHER" id="PTHR30349">
    <property type="entry name" value="PHAGE INTEGRASE-RELATED"/>
    <property type="match status" value="1"/>
</dbReference>
<dbReference type="Proteomes" id="UP000063308">
    <property type="component" value="Plasmid pNK6b"/>
</dbReference>
<dbReference type="InterPro" id="IPR004107">
    <property type="entry name" value="Integrase_SAM-like_N"/>
</dbReference>
<keyword evidence="1" id="KW-0159">Chromosome partition</keyword>
<dbReference type="Pfam" id="PF02899">
    <property type="entry name" value="Phage_int_SAM_1"/>
    <property type="match status" value="1"/>
</dbReference>
<keyword evidence="7" id="KW-0614">Plasmid</keyword>
<dbReference type="GO" id="GO:0015074">
    <property type="term" value="P:DNA integration"/>
    <property type="evidence" value="ECO:0007669"/>
    <property type="project" value="UniProtKB-KW"/>
</dbReference>
<keyword evidence="3 5" id="KW-0238">DNA-binding</keyword>
<dbReference type="Gene3D" id="1.10.443.10">
    <property type="entry name" value="Intergrase catalytic core"/>
    <property type="match status" value="1"/>
</dbReference>
<dbReference type="AlphaFoldDB" id="A0A0E4BXA8"/>
<dbReference type="EMBL" id="AP014686">
    <property type="protein sequence ID" value="BAR63339.1"/>
    <property type="molecule type" value="Genomic_DNA"/>
</dbReference>
<dbReference type="InterPro" id="IPR050090">
    <property type="entry name" value="Tyrosine_recombinase_XerCD"/>
</dbReference>
<dbReference type="PANTHER" id="PTHR30349:SF81">
    <property type="entry name" value="TYROSINE RECOMBINASE XERC"/>
    <property type="match status" value="1"/>
</dbReference>
<evidence type="ECO:0000256" key="4">
    <source>
        <dbReference type="ARBA" id="ARBA00023172"/>
    </source>
</evidence>
<reference evidence="7 8" key="1">
    <citation type="submission" date="2014-11" db="EMBL/GenBank/DDBJ databases">
        <title>Symbiosis island explosion on the genome of extra-slow-growing strains of soybean bradyrhizobia with massive insertion sequences.</title>
        <authorList>
            <person name="Iida T."/>
            <person name="Minamisawa K."/>
        </authorList>
    </citation>
    <scope>NUCLEOTIDE SEQUENCE [LARGE SCALE GENOMIC DNA]</scope>
    <source>
        <strain evidence="7 8">NK6</strain>
        <plasmid evidence="8">pNK6b DNA</plasmid>
    </source>
</reference>
<dbReference type="GO" id="GO:0007059">
    <property type="term" value="P:chromosome segregation"/>
    <property type="evidence" value="ECO:0007669"/>
    <property type="project" value="UniProtKB-KW"/>
</dbReference>
<organism evidence="7 8">
    <name type="scientific">Bradyrhizobium diazoefficiens</name>
    <dbReference type="NCBI Taxonomy" id="1355477"/>
    <lineage>
        <taxon>Bacteria</taxon>
        <taxon>Pseudomonadati</taxon>
        <taxon>Pseudomonadota</taxon>
        <taxon>Alphaproteobacteria</taxon>
        <taxon>Hyphomicrobiales</taxon>
        <taxon>Nitrobacteraceae</taxon>
        <taxon>Bradyrhizobium</taxon>
    </lineage>
</organism>
<keyword evidence="2" id="KW-0229">DNA integration</keyword>
<sequence>MKPACNVATLIERFFTEHLMRQRNVSANTIASYRDTFRLLFMFAQVRLRKSPSALTLADLDATFIGAFLTDLEVKRGVSAKTRNLRLTAIRSFFRFVSFEEPAHSALIQRVLAIPSKRHDKRQVHFLTRPEIEAVLAAPDRTTWLGRRDHTLLLLVAAQTGLRLSELPSHKFAIVDSH</sequence>
<protein>
    <submittedName>
        <fullName evidence="7">Phage integrase family protein</fullName>
    </submittedName>
</protein>
<accession>A0A0E4BXA8</accession>
<feature type="domain" description="Core-binding (CB)" evidence="6">
    <location>
        <begin position="5"/>
        <end position="98"/>
    </location>
</feature>
<evidence type="ECO:0000313" key="8">
    <source>
        <dbReference type="Proteomes" id="UP000063308"/>
    </source>
</evidence>
<geneLocation type="plasmid" evidence="8">
    <name>pNK6b DNA</name>
</geneLocation>
<gene>
    <name evidence="7" type="ORF">NK6_b_145</name>
</gene>
<dbReference type="GO" id="GO:0006310">
    <property type="term" value="P:DNA recombination"/>
    <property type="evidence" value="ECO:0007669"/>
    <property type="project" value="UniProtKB-KW"/>
</dbReference>
<evidence type="ECO:0000256" key="5">
    <source>
        <dbReference type="PROSITE-ProRule" id="PRU01248"/>
    </source>
</evidence>
<dbReference type="InterPro" id="IPR010998">
    <property type="entry name" value="Integrase_recombinase_N"/>
</dbReference>
<dbReference type="GO" id="GO:0003677">
    <property type="term" value="F:DNA binding"/>
    <property type="evidence" value="ECO:0007669"/>
    <property type="project" value="UniProtKB-UniRule"/>
</dbReference>
<evidence type="ECO:0000313" key="7">
    <source>
        <dbReference type="EMBL" id="BAR63339.1"/>
    </source>
</evidence>
<dbReference type="InterPro" id="IPR013762">
    <property type="entry name" value="Integrase-like_cat_sf"/>
</dbReference>
<dbReference type="InterPro" id="IPR044068">
    <property type="entry name" value="CB"/>
</dbReference>
<dbReference type="PROSITE" id="PS51900">
    <property type="entry name" value="CB"/>
    <property type="match status" value="1"/>
</dbReference>
<evidence type="ECO:0000256" key="1">
    <source>
        <dbReference type="ARBA" id="ARBA00022829"/>
    </source>
</evidence>
<evidence type="ECO:0000256" key="2">
    <source>
        <dbReference type="ARBA" id="ARBA00022908"/>
    </source>
</evidence>
<evidence type="ECO:0000256" key="3">
    <source>
        <dbReference type="ARBA" id="ARBA00023125"/>
    </source>
</evidence>
<proteinExistence type="predicted"/>
<evidence type="ECO:0000259" key="6">
    <source>
        <dbReference type="PROSITE" id="PS51900"/>
    </source>
</evidence>
<keyword evidence="4" id="KW-0233">DNA recombination</keyword>